<reference evidence="2" key="1">
    <citation type="journal article" date="2019" name="Int. J. Syst. Evol. Microbiol.">
        <title>The Global Catalogue of Microorganisms (GCM) 10K type strain sequencing project: providing services to taxonomists for standard genome sequencing and annotation.</title>
        <authorList>
            <consortium name="The Broad Institute Genomics Platform"/>
            <consortium name="The Broad Institute Genome Sequencing Center for Infectious Disease"/>
            <person name="Wu L."/>
            <person name="Ma J."/>
        </authorList>
    </citation>
    <scope>NUCLEOTIDE SEQUENCE [LARGE SCALE GENOMIC DNA]</scope>
    <source>
        <strain evidence="2">CGMCC 1.6960</strain>
    </source>
</reference>
<accession>A0ABQ2KIU4</accession>
<comment type="caution">
    <text evidence="1">The sequence shown here is derived from an EMBL/GenBank/DDBJ whole genome shotgun (WGS) entry which is preliminary data.</text>
</comment>
<dbReference type="EMBL" id="BMLM01000001">
    <property type="protein sequence ID" value="GGN84784.1"/>
    <property type="molecule type" value="Genomic_DNA"/>
</dbReference>
<gene>
    <name evidence="1" type="ORF">GCM10010968_16990</name>
</gene>
<evidence type="ECO:0000313" key="1">
    <source>
        <dbReference type="EMBL" id="GGN84784.1"/>
    </source>
</evidence>
<evidence type="ECO:0000313" key="2">
    <source>
        <dbReference type="Proteomes" id="UP000626982"/>
    </source>
</evidence>
<dbReference type="RefSeq" id="WP_188717736.1">
    <property type="nucleotide sequence ID" value="NZ_BAABBD010000002.1"/>
</dbReference>
<sequence length="70" mass="8062">MSRHTTKQEAEAHVRERLQALDPEQTLAWAAIERLAVRHDPRATLAESYEAAEGEDLERVVAQVRDNRLR</sequence>
<proteinExistence type="predicted"/>
<keyword evidence="2" id="KW-1185">Reference proteome</keyword>
<dbReference type="Proteomes" id="UP000626982">
    <property type="component" value="Unassembled WGS sequence"/>
</dbReference>
<protein>
    <submittedName>
        <fullName evidence="1">Uncharacterized protein</fullName>
    </submittedName>
</protein>
<organism evidence="1 2">
    <name type="scientific">Agrococcus terreus</name>
    <dbReference type="NCBI Taxonomy" id="574649"/>
    <lineage>
        <taxon>Bacteria</taxon>
        <taxon>Bacillati</taxon>
        <taxon>Actinomycetota</taxon>
        <taxon>Actinomycetes</taxon>
        <taxon>Micrococcales</taxon>
        <taxon>Microbacteriaceae</taxon>
        <taxon>Agrococcus</taxon>
    </lineage>
</organism>
<name>A0ABQ2KIU4_9MICO</name>